<name>A0ACB8Q428_9AGAM</name>
<reference evidence="1" key="2">
    <citation type="journal article" date="2022" name="New Phytol.">
        <title>Evolutionary transition to the ectomycorrhizal habit in the genomes of a hyperdiverse lineage of mushroom-forming fungi.</title>
        <authorList>
            <person name="Looney B."/>
            <person name="Miyauchi S."/>
            <person name="Morin E."/>
            <person name="Drula E."/>
            <person name="Courty P.E."/>
            <person name="Kohler A."/>
            <person name="Kuo A."/>
            <person name="LaButti K."/>
            <person name="Pangilinan J."/>
            <person name="Lipzen A."/>
            <person name="Riley R."/>
            <person name="Andreopoulos W."/>
            <person name="He G."/>
            <person name="Johnson J."/>
            <person name="Nolan M."/>
            <person name="Tritt A."/>
            <person name="Barry K.W."/>
            <person name="Grigoriev I.V."/>
            <person name="Nagy L.G."/>
            <person name="Hibbett D."/>
            <person name="Henrissat B."/>
            <person name="Matheny P.B."/>
            <person name="Labbe J."/>
            <person name="Martin F.M."/>
        </authorList>
    </citation>
    <scope>NUCLEOTIDE SEQUENCE</scope>
    <source>
        <strain evidence="1">EC-137</strain>
    </source>
</reference>
<reference evidence="1" key="1">
    <citation type="submission" date="2021-02" db="EMBL/GenBank/DDBJ databases">
        <authorList>
            <consortium name="DOE Joint Genome Institute"/>
            <person name="Ahrendt S."/>
            <person name="Looney B.P."/>
            <person name="Miyauchi S."/>
            <person name="Morin E."/>
            <person name="Drula E."/>
            <person name="Courty P.E."/>
            <person name="Chicoki N."/>
            <person name="Fauchery L."/>
            <person name="Kohler A."/>
            <person name="Kuo A."/>
            <person name="Labutti K."/>
            <person name="Pangilinan J."/>
            <person name="Lipzen A."/>
            <person name="Riley R."/>
            <person name="Andreopoulos W."/>
            <person name="He G."/>
            <person name="Johnson J."/>
            <person name="Barry K.W."/>
            <person name="Grigoriev I.V."/>
            <person name="Nagy L."/>
            <person name="Hibbett D."/>
            <person name="Henrissat B."/>
            <person name="Matheny P.B."/>
            <person name="Labbe J."/>
            <person name="Martin F."/>
        </authorList>
    </citation>
    <scope>NUCLEOTIDE SEQUENCE</scope>
    <source>
        <strain evidence="1">EC-137</strain>
    </source>
</reference>
<dbReference type="EMBL" id="MU274480">
    <property type="protein sequence ID" value="KAI0026493.1"/>
    <property type="molecule type" value="Genomic_DNA"/>
</dbReference>
<organism evidence="1 2">
    <name type="scientific">Vararia minispora EC-137</name>
    <dbReference type="NCBI Taxonomy" id="1314806"/>
    <lineage>
        <taxon>Eukaryota</taxon>
        <taxon>Fungi</taxon>
        <taxon>Dikarya</taxon>
        <taxon>Basidiomycota</taxon>
        <taxon>Agaricomycotina</taxon>
        <taxon>Agaricomycetes</taxon>
        <taxon>Russulales</taxon>
        <taxon>Lachnocladiaceae</taxon>
        <taxon>Vararia</taxon>
    </lineage>
</organism>
<evidence type="ECO:0000313" key="1">
    <source>
        <dbReference type="EMBL" id="KAI0026493.1"/>
    </source>
</evidence>
<gene>
    <name evidence="1" type="ORF">K488DRAFT_66384</name>
</gene>
<accession>A0ACB8Q428</accession>
<protein>
    <submittedName>
        <fullName evidence="1">Snf7-domain-containing protein</fullName>
    </submittedName>
</protein>
<comment type="caution">
    <text evidence="1">The sequence shown here is derived from an EMBL/GenBank/DDBJ whole genome shotgun (WGS) entry which is preliminary data.</text>
</comment>
<keyword evidence="2" id="KW-1185">Reference proteome</keyword>
<proteinExistence type="predicted"/>
<dbReference type="Proteomes" id="UP000814128">
    <property type="component" value="Unassembled WGS sequence"/>
</dbReference>
<sequence>MMNYFGGRRDPKQTAREAIVGLREQLLMNEKKEELLLKKIEEDLKTARANATTNQQRAKHALRQKKMHEAELDRLGNQKMQLEIQINTLEGANMNAETMLAMKKGSEALKHIHKSLDIDKVGTIMADIEDQRQLANEIADVIAQPSGDLIDEDELKDELEQLQQEELDSQLLGAAHVPAHVPAGAIPAKAAPARTQDEDDEEELRKLQESLAMPS</sequence>
<evidence type="ECO:0000313" key="2">
    <source>
        <dbReference type="Proteomes" id="UP000814128"/>
    </source>
</evidence>